<gene>
    <name evidence="2" type="ORF">SETIT_9G325400v2</name>
</gene>
<accession>A0A368SN34</accession>
<protein>
    <submittedName>
        <fullName evidence="2">Uncharacterized protein</fullName>
    </submittedName>
</protein>
<evidence type="ECO:0000313" key="2">
    <source>
        <dbReference type="EMBL" id="RCV43832.1"/>
    </source>
</evidence>
<reference evidence="2" key="2">
    <citation type="submission" date="2015-07" db="EMBL/GenBank/DDBJ databases">
        <authorList>
            <person name="Noorani M."/>
        </authorList>
    </citation>
    <scope>NUCLEOTIDE SEQUENCE</scope>
    <source>
        <strain evidence="2">Yugu1</strain>
    </source>
</reference>
<name>A0A368SN34_SETIT</name>
<feature type="compositionally biased region" description="Low complexity" evidence="1">
    <location>
        <begin position="86"/>
        <end position="98"/>
    </location>
</feature>
<organism evidence="2">
    <name type="scientific">Setaria italica</name>
    <name type="common">Foxtail millet</name>
    <name type="synonym">Panicum italicum</name>
    <dbReference type="NCBI Taxonomy" id="4555"/>
    <lineage>
        <taxon>Eukaryota</taxon>
        <taxon>Viridiplantae</taxon>
        <taxon>Streptophyta</taxon>
        <taxon>Embryophyta</taxon>
        <taxon>Tracheophyta</taxon>
        <taxon>Spermatophyta</taxon>
        <taxon>Magnoliopsida</taxon>
        <taxon>Liliopsida</taxon>
        <taxon>Poales</taxon>
        <taxon>Poaceae</taxon>
        <taxon>PACMAD clade</taxon>
        <taxon>Panicoideae</taxon>
        <taxon>Panicodae</taxon>
        <taxon>Paniceae</taxon>
        <taxon>Cenchrinae</taxon>
        <taxon>Setaria</taxon>
    </lineage>
</organism>
<dbReference type="AlphaFoldDB" id="A0A368SN34"/>
<reference evidence="2" key="1">
    <citation type="journal article" date="2012" name="Nat. Biotechnol.">
        <title>Reference genome sequence of the model plant Setaria.</title>
        <authorList>
            <person name="Bennetzen J.L."/>
            <person name="Schmutz J."/>
            <person name="Wang H."/>
            <person name="Percifield R."/>
            <person name="Hawkins J."/>
            <person name="Pontaroli A.C."/>
            <person name="Estep M."/>
            <person name="Feng L."/>
            <person name="Vaughn J.N."/>
            <person name="Grimwood J."/>
            <person name="Jenkins J."/>
            <person name="Barry K."/>
            <person name="Lindquist E."/>
            <person name="Hellsten U."/>
            <person name="Deshpande S."/>
            <person name="Wang X."/>
            <person name="Wu X."/>
            <person name="Mitros T."/>
            <person name="Triplett J."/>
            <person name="Yang X."/>
            <person name="Ye C.Y."/>
            <person name="Mauro-Herrera M."/>
            <person name="Wang L."/>
            <person name="Li P."/>
            <person name="Sharma M."/>
            <person name="Sharma R."/>
            <person name="Ronald P.C."/>
            <person name="Panaud O."/>
            <person name="Kellogg E.A."/>
            <person name="Brutnell T.P."/>
            <person name="Doust A.N."/>
            <person name="Tuskan G.A."/>
            <person name="Rokhsar D."/>
            <person name="Devos K.M."/>
        </authorList>
    </citation>
    <scope>NUCLEOTIDE SEQUENCE [LARGE SCALE GENOMIC DNA]</scope>
    <source>
        <strain evidence="2">Yugu1</strain>
    </source>
</reference>
<feature type="compositionally biased region" description="Basic and acidic residues" evidence="1">
    <location>
        <begin position="99"/>
        <end position="108"/>
    </location>
</feature>
<feature type="region of interest" description="Disordered" evidence="1">
    <location>
        <begin position="1"/>
        <end position="108"/>
    </location>
</feature>
<dbReference type="EMBL" id="CM003536">
    <property type="protein sequence ID" value="RCV43832.1"/>
    <property type="molecule type" value="Genomic_DNA"/>
</dbReference>
<evidence type="ECO:0000256" key="1">
    <source>
        <dbReference type="SAM" id="MobiDB-lite"/>
    </source>
</evidence>
<sequence length="221" mass="24600">MGPPEGLDNPGLGDVFDMEATMQDSSRIRKSNLDPCRGWADPRARIRSGRRARPSQGPPLSPRRHHQTFPQQKQIQEKSKTDWIRTPAPSKTAAATKKGGSELPKRKRQIRDLLEKKSKTATSQDLDWVLRFVCMDLNKLPPEFDFDFLDVESANPSYCTQLILDPAGLGGSQHLGRQRAQGDVGVTPVAFANVDRVDVDNQVAVLDMVKLDGMLTARMLL</sequence>
<proteinExistence type="predicted"/>